<proteinExistence type="predicted"/>
<evidence type="ECO:0000313" key="2">
    <source>
        <dbReference type="EMBL" id="RZT86887.1"/>
    </source>
</evidence>
<sequence>MPKSEKAKKKPQEIKGKAEQVAGKVTGNKKLMAKGKADETEAKASGSLKQGAKKVKGGNGPR</sequence>
<accession>A0A4Q7UXS8</accession>
<dbReference type="OrthoDB" id="7874071at2"/>
<protein>
    <recommendedName>
        <fullName evidence="4">CsbD-like protein</fullName>
    </recommendedName>
</protein>
<feature type="region of interest" description="Disordered" evidence="1">
    <location>
        <begin position="1"/>
        <end position="62"/>
    </location>
</feature>
<reference evidence="2 3" key="1">
    <citation type="submission" date="2019-02" db="EMBL/GenBank/DDBJ databases">
        <title>Sequencing the genomes of 1000 actinobacteria strains.</title>
        <authorList>
            <person name="Klenk H.-P."/>
        </authorList>
    </citation>
    <scope>NUCLEOTIDE SEQUENCE [LARGE SCALE GENOMIC DNA]</scope>
    <source>
        <strain evidence="2 3">DSM 45779</strain>
    </source>
</reference>
<evidence type="ECO:0000256" key="1">
    <source>
        <dbReference type="SAM" id="MobiDB-lite"/>
    </source>
</evidence>
<organism evidence="2 3">
    <name type="scientific">Pseudonocardia sediminis</name>
    <dbReference type="NCBI Taxonomy" id="1397368"/>
    <lineage>
        <taxon>Bacteria</taxon>
        <taxon>Bacillati</taxon>
        <taxon>Actinomycetota</taxon>
        <taxon>Actinomycetes</taxon>
        <taxon>Pseudonocardiales</taxon>
        <taxon>Pseudonocardiaceae</taxon>
        <taxon>Pseudonocardia</taxon>
    </lineage>
</organism>
<name>A0A4Q7UXS8_PSEST</name>
<evidence type="ECO:0000313" key="3">
    <source>
        <dbReference type="Proteomes" id="UP000291591"/>
    </source>
</evidence>
<gene>
    <name evidence="2" type="ORF">EV383_3786</name>
</gene>
<dbReference type="Proteomes" id="UP000291591">
    <property type="component" value="Unassembled WGS sequence"/>
</dbReference>
<comment type="caution">
    <text evidence="2">The sequence shown here is derived from an EMBL/GenBank/DDBJ whole genome shotgun (WGS) entry which is preliminary data.</text>
</comment>
<dbReference type="EMBL" id="SHKL01000001">
    <property type="protein sequence ID" value="RZT86887.1"/>
    <property type="molecule type" value="Genomic_DNA"/>
</dbReference>
<dbReference type="SUPFAM" id="SSF69047">
    <property type="entry name" value="Hypothetical protein YjbJ"/>
    <property type="match status" value="1"/>
</dbReference>
<dbReference type="InterPro" id="IPR036629">
    <property type="entry name" value="YjbJ_sf"/>
</dbReference>
<dbReference type="AlphaFoldDB" id="A0A4Q7UXS8"/>
<keyword evidence="3" id="KW-1185">Reference proteome</keyword>
<evidence type="ECO:0008006" key="4">
    <source>
        <dbReference type="Google" id="ProtNLM"/>
    </source>
</evidence>
<dbReference type="RefSeq" id="WP_130291107.1">
    <property type="nucleotide sequence ID" value="NZ_SHKL01000001.1"/>
</dbReference>